<feature type="transmembrane region" description="Helical" evidence="1">
    <location>
        <begin position="27"/>
        <end position="50"/>
    </location>
</feature>
<keyword evidence="1" id="KW-0472">Membrane</keyword>
<evidence type="ECO:0000256" key="1">
    <source>
        <dbReference type="SAM" id="Phobius"/>
    </source>
</evidence>
<keyword evidence="1" id="KW-0812">Transmembrane</keyword>
<dbReference type="OrthoDB" id="1906856at2"/>
<dbReference type="AlphaFoldDB" id="A0A3D8GX98"/>
<feature type="transmembrane region" description="Helical" evidence="1">
    <location>
        <begin position="150"/>
        <end position="171"/>
    </location>
</feature>
<dbReference type="RefSeq" id="WP_115450744.1">
    <property type="nucleotide sequence ID" value="NZ_QNQT01000001.1"/>
</dbReference>
<sequence length="186" mass="20003">MYFLKEINEDIRRAQIKISTYTAVRKLVLGALFAGIAAVLQSAGGVLPGVGYFISPFATAPILFGFTVSLWTGALSYFVACLLLLVLQPSELFVYPFTTGLLGAGLGIAFALCRRRLAIISIGAAFLTAGILILLYAFRFPVLGPLVSGSFSPAAAGGIMLFSLLYAWMWVESVIFFFKKTADIIP</sequence>
<comment type="caution">
    <text evidence="2">The sequence shown here is derived from an EMBL/GenBank/DDBJ whole genome shotgun (WGS) entry which is preliminary data.</text>
</comment>
<protein>
    <submittedName>
        <fullName evidence="2">Uncharacterized protein</fullName>
    </submittedName>
</protein>
<gene>
    <name evidence="2" type="ORF">DRW41_04535</name>
</gene>
<accession>A0A3D8GX98</accession>
<dbReference type="Proteomes" id="UP000257144">
    <property type="component" value="Unassembled WGS sequence"/>
</dbReference>
<dbReference type="EMBL" id="QNQT01000001">
    <property type="protein sequence ID" value="RDU38829.1"/>
    <property type="molecule type" value="Genomic_DNA"/>
</dbReference>
<feature type="transmembrane region" description="Helical" evidence="1">
    <location>
        <begin position="62"/>
        <end position="87"/>
    </location>
</feature>
<evidence type="ECO:0000313" key="2">
    <source>
        <dbReference type="EMBL" id="RDU38829.1"/>
    </source>
</evidence>
<proteinExistence type="predicted"/>
<reference evidence="2 3" key="1">
    <citation type="submission" date="2018-07" db="EMBL/GenBank/DDBJ databases">
        <title>Bacillus sp. YLB-04 draft genome sequence.</title>
        <authorList>
            <person name="Yu L."/>
            <person name="Tang X."/>
        </authorList>
    </citation>
    <scope>NUCLEOTIDE SEQUENCE [LARGE SCALE GENOMIC DNA]</scope>
    <source>
        <strain evidence="2 3">YLB-04</strain>
    </source>
</reference>
<name>A0A3D8GX98_9BACI</name>
<evidence type="ECO:0000313" key="3">
    <source>
        <dbReference type="Proteomes" id="UP000257144"/>
    </source>
</evidence>
<organism evidence="2 3">
    <name type="scientific">Neobacillus piezotolerans</name>
    <dbReference type="NCBI Taxonomy" id="2259171"/>
    <lineage>
        <taxon>Bacteria</taxon>
        <taxon>Bacillati</taxon>
        <taxon>Bacillota</taxon>
        <taxon>Bacilli</taxon>
        <taxon>Bacillales</taxon>
        <taxon>Bacillaceae</taxon>
        <taxon>Neobacillus</taxon>
    </lineage>
</organism>
<feature type="transmembrane region" description="Helical" evidence="1">
    <location>
        <begin position="93"/>
        <end position="112"/>
    </location>
</feature>
<keyword evidence="1" id="KW-1133">Transmembrane helix</keyword>
<feature type="transmembrane region" description="Helical" evidence="1">
    <location>
        <begin position="119"/>
        <end position="138"/>
    </location>
</feature>
<keyword evidence="3" id="KW-1185">Reference proteome</keyword>